<gene>
    <name evidence="2" type="ORF">KIV10_10615</name>
</gene>
<dbReference type="Gene3D" id="3.40.30.10">
    <property type="entry name" value="Glutaredoxin"/>
    <property type="match status" value="1"/>
</dbReference>
<dbReference type="RefSeq" id="WP_214113495.1">
    <property type="nucleotide sequence ID" value="NZ_JAHCTB010000004.1"/>
</dbReference>
<dbReference type="InterPro" id="IPR012336">
    <property type="entry name" value="Thioredoxin-like_fold"/>
</dbReference>
<dbReference type="InterPro" id="IPR036249">
    <property type="entry name" value="Thioredoxin-like_sf"/>
</dbReference>
<name>A0ABS5S8F8_9FLAO</name>
<evidence type="ECO:0000313" key="3">
    <source>
        <dbReference type="Proteomes" id="UP001297092"/>
    </source>
</evidence>
<organism evidence="2 3">
    <name type="scientific">Aequorivita echinoideorum</name>
    <dbReference type="NCBI Taxonomy" id="1549647"/>
    <lineage>
        <taxon>Bacteria</taxon>
        <taxon>Pseudomonadati</taxon>
        <taxon>Bacteroidota</taxon>
        <taxon>Flavobacteriia</taxon>
        <taxon>Flavobacteriales</taxon>
        <taxon>Flavobacteriaceae</taxon>
        <taxon>Aequorivita</taxon>
    </lineage>
</organism>
<dbReference type="EMBL" id="JAHCTB010000004">
    <property type="protein sequence ID" value="MBT0608637.1"/>
    <property type="molecule type" value="Genomic_DNA"/>
</dbReference>
<proteinExistence type="predicted"/>
<dbReference type="Pfam" id="PF13905">
    <property type="entry name" value="Thioredoxin_8"/>
    <property type="match status" value="1"/>
</dbReference>
<dbReference type="SUPFAM" id="SSF52833">
    <property type="entry name" value="Thioredoxin-like"/>
    <property type="match status" value="1"/>
</dbReference>
<comment type="caution">
    <text evidence="2">The sequence shown here is derived from an EMBL/GenBank/DDBJ whole genome shotgun (WGS) entry which is preliminary data.</text>
</comment>
<evidence type="ECO:0000313" key="2">
    <source>
        <dbReference type="EMBL" id="MBT0608637.1"/>
    </source>
</evidence>
<evidence type="ECO:0000259" key="1">
    <source>
        <dbReference type="PROSITE" id="PS51352"/>
    </source>
</evidence>
<dbReference type="PROSITE" id="PS51257">
    <property type="entry name" value="PROKAR_LIPOPROTEIN"/>
    <property type="match status" value="1"/>
</dbReference>
<dbReference type="PROSITE" id="PS51352">
    <property type="entry name" value="THIOREDOXIN_2"/>
    <property type="match status" value="1"/>
</dbReference>
<reference evidence="2 3" key="1">
    <citation type="submission" date="2021-05" db="EMBL/GenBank/DDBJ databases">
        <title>Aequorivita echinoideorum JCM 30378 genome.</title>
        <authorList>
            <person name="Zhang H."/>
            <person name="Li C."/>
        </authorList>
    </citation>
    <scope>NUCLEOTIDE SEQUENCE [LARGE SCALE GENOMIC DNA]</scope>
    <source>
        <strain evidence="2 3">JCM30378</strain>
    </source>
</reference>
<protein>
    <recommendedName>
        <fullName evidence="1">Thioredoxin domain-containing protein</fullName>
    </recommendedName>
</protein>
<sequence>MGPYRILLIFILSILFFSCDFGEKNEVATTWISGQVINPKFDYVIFGKGDQNADTVKLDSNNFFIYKSEKIQTGLYSFRHGESQVFFIEPGDSLLIHVNTIEFDESLSYSGKGGEQNNFLINLFLKNEKENEALQEWYKLSPENFSNKVDSLRNDKFSQLENFIDRNDGINPEFEKIAKAGIRYNNYLRKELYISANLRNVKQFPQSFFNYRKDIDFQQNGLRFYYPYYRFLNRYFENLVMEKYGNITEIDRTSYDYNFRKLNMIDSLVFSDTLKNSLLRGTMVRYLIRGRSAIEEQKMVALYKKLSTDKEDVAEIDELASATIKLAPGNSIPDIPLVNTENVVATISEIIEKPTVLYFWSASSVKHFRDIHTRSAELKSKFPEYDFIGINTDSHFKRWRETIQKTGYDVSEEFQLENLTDSRNKLVLNSINKVIIVDKNGIILEGNTNMFNSNFEELLLGYLNR</sequence>
<dbReference type="InterPro" id="IPR013766">
    <property type="entry name" value="Thioredoxin_domain"/>
</dbReference>
<feature type="domain" description="Thioredoxin" evidence="1">
    <location>
        <begin position="326"/>
        <end position="465"/>
    </location>
</feature>
<keyword evidence="3" id="KW-1185">Reference proteome</keyword>
<accession>A0ABS5S8F8</accession>
<dbReference type="Proteomes" id="UP001297092">
    <property type="component" value="Unassembled WGS sequence"/>
</dbReference>